<reference evidence="1 2" key="1">
    <citation type="submission" date="2015-11" db="EMBL/GenBank/DDBJ databases">
        <title>Draft Genome Sequence of the Strain BR 10423 (Rhizobium sp.) isolated from nodules of Mimosa pudica.</title>
        <authorList>
            <person name="Barauna A.C."/>
            <person name="Zilli J.E."/>
            <person name="Simoes-Araujo J.L."/>
            <person name="Reis V.M."/>
            <person name="James E.K."/>
            <person name="Reis F.B.Jr."/>
            <person name="Rouws L.F."/>
            <person name="Passos S.R."/>
            <person name="Gois S.R."/>
        </authorList>
    </citation>
    <scope>NUCLEOTIDE SEQUENCE [LARGE SCALE GENOMIC DNA]</scope>
    <source>
        <strain evidence="1 2">BR10423</strain>
    </source>
</reference>
<name>A0A109K3C2_9HYPH</name>
<dbReference type="AlphaFoldDB" id="A0A109K3C2"/>
<gene>
    <name evidence="1" type="ORF">AS026_27030</name>
</gene>
<accession>A0A109K3C2</accession>
<organism evidence="1 2">
    <name type="scientific">Rhizobium altiplani</name>
    <dbReference type="NCBI Taxonomy" id="1864509"/>
    <lineage>
        <taxon>Bacteria</taxon>
        <taxon>Pseudomonadati</taxon>
        <taxon>Pseudomonadota</taxon>
        <taxon>Alphaproteobacteria</taxon>
        <taxon>Hyphomicrobiales</taxon>
        <taxon>Rhizobiaceae</taxon>
        <taxon>Rhizobium/Agrobacterium group</taxon>
        <taxon>Rhizobium</taxon>
    </lineage>
</organism>
<proteinExistence type="predicted"/>
<comment type="caution">
    <text evidence="1">The sequence shown here is derived from an EMBL/GenBank/DDBJ whole genome shotgun (WGS) entry which is preliminary data.</text>
</comment>
<keyword evidence="2" id="KW-1185">Reference proteome</keyword>
<evidence type="ECO:0000313" key="1">
    <source>
        <dbReference type="EMBL" id="KWV59958.1"/>
    </source>
</evidence>
<dbReference type="Proteomes" id="UP000068164">
    <property type="component" value="Unassembled WGS sequence"/>
</dbReference>
<sequence length="83" mass="8904">MKLRVSGLDHVPAVDVRRQRSFGATVTETVGWPISHAIDQRKGRSAADFTNQSELSLLQAAAERGTANEVIELSCGDQGSVLP</sequence>
<dbReference type="EMBL" id="LNCD01000003">
    <property type="protein sequence ID" value="KWV59958.1"/>
    <property type="molecule type" value="Genomic_DNA"/>
</dbReference>
<evidence type="ECO:0000313" key="2">
    <source>
        <dbReference type="Proteomes" id="UP000068164"/>
    </source>
</evidence>
<protein>
    <submittedName>
        <fullName evidence="1">Uncharacterized protein</fullName>
    </submittedName>
</protein>